<accession>A0AAV5WYB6</accession>
<dbReference type="AlphaFoldDB" id="A0AAV5WYB6"/>
<evidence type="ECO:0000313" key="1">
    <source>
        <dbReference type="EMBL" id="GMT37207.1"/>
    </source>
</evidence>
<proteinExistence type="predicted"/>
<evidence type="ECO:0000313" key="2">
    <source>
        <dbReference type="Proteomes" id="UP001432322"/>
    </source>
</evidence>
<organism evidence="1 2">
    <name type="scientific">Pristionchus fissidentatus</name>
    <dbReference type="NCBI Taxonomy" id="1538716"/>
    <lineage>
        <taxon>Eukaryota</taxon>
        <taxon>Metazoa</taxon>
        <taxon>Ecdysozoa</taxon>
        <taxon>Nematoda</taxon>
        <taxon>Chromadorea</taxon>
        <taxon>Rhabditida</taxon>
        <taxon>Rhabditina</taxon>
        <taxon>Diplogasteromorpha</taxon>
        <taxon>Diplogasteroidea</taxon>
        <taxon>Neodiplogasteridae</taxon>
        <taxon>Pristionchus</taxon>
    </lineage>
</organism>
<feature type="non-terminal residue" evidence="1">
    <location>
        <position position="1"/>
    </location>
</feature>
<keyword evidence="2" id="KW-1185">Reference proteome</keyword>
<dbReference type="EMBL" id="BTSY01000070">
    <property type="protein sequence ID" value="GMT37207.1"/>
    <property type="molecule type" value="Genomic_DNA"/>
</dbReference>
<sequence>QPFRIETRIKSSRQRDFLVNILDTLPARYKRPSTAAQRRDAQTQNEHSFIDGNVIQIDELDGNGRLKHKKDIAIAQRQG</sequence>
<gene>
    <name evidence="1" type="ORF">PFISCL1PPCAC_28504</name>
</gene>
<comment type="caution">
    <text evidence="1">The sequence shown here is derived from an EMBL/GenBank/DDBJ whole genome shotgun (WGS) entry which is preliminary data.</text>
</comment>
<protein>
    <submittedName>
        <fullName evidence="1">Uncharacterized protein</fullName>
    </submittedName>
</protein>
<dbReference type="Proteomes" id="UP001432322">
    <property type="component" value="Unassembled WGS sequence"/>
</dbReference>
<reference evidence="1" key="1">
    <citation type="submission" date="2023-10" db="EMBL/GenBank/DDBJ databases">
        <title>Genome assembly of Pristionchus species.</title>
        <authorList>
            <person name="Yoshida K."/>
            <person name="Sommer R.J."/>
        </authorList>
    </citation>
    <scope>NUCLEOTIDE SEQUENCE</scope>
    <source>
        <strain evidence="1">RS5133</strain>
    </source>
</reference>
<name>A0AAV5WYB6_9BILA</name>